<keyword evidence="1" id="KW-1133">Transmembrane helix</keyword>
<keyword evidence="1" id="KW-0472">Membrane</keyword>
<dbReference type="AlphaFoldDB" id="A0A1M5V1M7"/>
<dbReference type="EMBL" id="LT670817">
    <property type="protein sequence ID" value="SHH69008.1"/>
    <property type="molecule type" value="Genomic_DNA"/>
</dbReference>
<evidence type="ECO:0000313" key="2">
    <source>
        <dbReference type="EMBL" id="SHH69008.1"/>
    </source>
</evidence>
<organism evidence="2 3">
    <name type="scientific">Bradyrhizobium erythrophlei</name>
    <dbReference type="NCBI Taxonomy" id="1437360"/>
    <lineage>
        <taxon>Bacteria</taxon>
        <taxon>Pseudomonadati</taxon>
        <taxon>Pseudomonadota</taxon>
        <taxon>Alphaproteobacteria</taxon>
        <taxon>Hyphomicrobiales</taxon>
        <taxon>Nitrobacteraceae</taxon>
        <taxon>Bradyrhizobium</taxon>
    </lineage>
</organism>
<protein>
    <submittedName>
        <fullName evidence="2">Uncharacterized protein</fullName>
    </submittedName>
</protein>
<feature type="transmembrane region" description="Helical" evidence="1">
    <location>
        <begin position="6"/>
        <end position="25"/>
    </location>
</feature>
<gene>
    <name evidence="2" type="ORF">SAMN05443248_5704</name>
</gene>
<evidence type="ECO:0000313" key="3">
    <source>
        <dbReference type="Proteomes" id="UP000189796"/>
    </source>
</evidence>
<proteinExistence type="predicted"/>
<name>A0A1M5V1M7_9BRAD</name>
<keyword evidence="1" id="KW-0812">Transmembrane</keyword>
<accession>A0A1M5V1M7</accession>
<reference evidence="2 3" key="1">
    <citation type="submission" date="2016-11" db="EMBL/GenBank/DDBJ databases">
        <authorList>
            <person name="Jaros S."/>
            <person name="Januszkiewicz K."/>
            <person name="Wedrychowicz H."/>
        </authorList>
    </citation>
    <scope>NUCLEOTIDE SEQUENCE [LARGE SCALE GENOMIC DNA]</scope>
    <source>
        <strain evidence="2 3">GAS138</strain>
    </source>
</reference>
<sequence length="231" mass="25463">MVLTAYFALSPVIGFLVTVALRKMARAPGRAQHTSARLDAGVEASGPHDFTVRISAVRQHAVDCSQMHKCTRPAITCMPNAAASTASRPNVRDDGQRPSLGAGRGQYRVIWDFGKTEYFFRHGLTPRLQNSLTGKSVETCVGLAIEEARIELDGERAKSNAPSLQFRNWTPRTICRVTAVRTVRPSCRRSGHLDREPHHCGDGEHHPNYGDSALNWLQLDARVLRLSALSP</sequence>
<dbReference type="Proteomes" id="UP000189796">
    <property type="component" value="Chromosome I"/>
</dbReference>
<evidence type="ECO:0000256" key="1">
    <source>
        <dbReference type="SAM" id="Phobius"/>
    </source>
</evidence>